<keyword evidence="1" id="KW-0732">Signal</keyword>
<comment type="caution">
    <text evidence="3">The sequence shown here is derived from an EMBL/GenBank/DDBJ whole genome shotgun (WGS) entry which is preliminary data.</text>
</comment>
<accession>A0A9P6TCX7</accession>
<dbReference type="SUPFAM" id="SSF53474">
    <property type="entry name" value="alpha/beta-Hydrolases"/>
    <property type="match status" value="1"/>
</dbReference>
<keyword evidence="4" id="KW-1185">Reference proteome</keyword>
<dbReference type="Proteomes" id="UP000886653">
    <property type="component" value="Unassembled WGS sequence"/>
</dbReference>
<dbReference type="OrthoDB" id="424610at2759"/>
<dbReference type="PANTHER" id="PTHR43037:SF5">
    <property type="entry name" value="FERULOYL ESTERASE"/>
    <property type="match status" value="1"/>
</dbReference>
<evidence type="ECO:0000256" key="1">
    <source>
        <dbReference type="ARBA" id="ARBA00022729"/>
    </source>
</evidence>
<dbReference type="AlphaFoldDB" id="A0A9P6TCX7"/>
<gene>
    <name evidence="3" type="ORF">CROQUDRAFT_42284</name>
</gene>
<sequence>MLTISNSSSLYGQLFELEIPIHFSSSSSSLLSINSSTSDLVQITRSVLFFVPYSLNSKKDLPLLIAFHGSNENGSIFRTRTTCFGYDELAYKNQFVIAYPSGYDGNWNDSRRAVNYPAKIANVDDLRFTREIIDVSHKHWFTSPSKTLIIGYSNGGHMCYKIALELGSSLIAGVGIHCANLPTWENSDGDPLEADAVPICIINGTADPVNPWVGGVVSIDGKGEGTVNARGAHQSSMETMDYFVNRFLERGDQLETEEIEDEEELLDIHQFRSIIDGRLKVQLIAMIGEGHYVPVGTGEKKALVIGPRRGAVHAPRCGKLNSLK</sequence>
<dbReference type="EMBL" id="MU167243">
    <property type="protein sequence ID" value="KAG0147861.1"/>
    <property type="molecule type" value="Genomic_DNA"/>
</dbReference>
<evidence type="ECO:0000313" key="4">
    <source>
        <dbReference type="Proteomes" id="UP000886653"/>
    </source>
</evidence>
<organism evidence="3 4">
    <name type="scientific">Cronartium quercuum f. sp. fusiforme G11</name>
    <dbReference type="NCBI Taxonomy" id="708437"/>
    <lineage>
        <taxon>Eukaryota</taxon>
        <taxon>Fungi</taxon>
        <taxon>Dikarya</taxon>
        <taxon>Basidiomycota</taxon>
        <taxon>Pucciniomycotina</taxon>
        <taxon>Pucciniomycetes</taxon>
        <taxon>Pucciniales</taxon>
        <taxon>Coleosporiaceae</taxon>
        <taxon>Cronartium</taxon>
    </lineage>
</organism>
<dbReference type="InterPro" id="IPR029058">
    <property type="entry name" value="AB_hydrolase_fold"/>
</dbReference>
<reference evidence="3" key="1">
    <citation type="submission" date="2013-11" db="EMBL/GenBank/DDBJ databases">
        <title>Genome sequence of the fusiform rust pathogen reveals effectors for host alternation and coevolution with pine.</title>
        <authorList>
            <consortium name="DOE Joint Genome Institute"/>
            <person name="Smith K."/>
            <person name="Pendleton A."/>
            <person name="Kubisiak T."/>
            <person name="Anderson C."/>
            <person name="Salamov A."/>
            <person name="Aerts A."/>
            <person name="Riley R."/>
            <person name="Clum A."/>
            <person name="Lindquist E."/>
            <person name="Ence D."/>
            <person name="Campbell M."/>
            <person name="Kronenberg Z."/>
            <person name="Feau N."/>
            <person name="Dhillon B."/>
            <person name="Hamelin R."/>
            <person name="Burleigh J."/>
            <person name="Smith J."/>
            <person name="Yandell M."/>
            <person name="Nelson C."/>
            <person name="Grigoriev I."/>
            <person name="Davis J."/>
        </authorList>
    </citation>
    <scope>NUCLEOTIDE SEQUENCE</scope>
    <source>
        <strain evidence="3">G11</strain>
    </source>
</reference>
<dbReference type="InterPro" id="IPR050955">
    <property type="entry name" value="Plant_Biomass_Hydrol_Est"/>
</dbReference>
<evidence type="ECO:0000313" key="3">
    <source>
        <dbReference type="EMBL" id="KAG0147861.1"/>
    </source>
</evidence>
<keyword evidence="2" id="KW-0378">Hydrolase</keyword>
<proteinExistence type="predicted"/>
<dbReference type="GO" id="GO:0016787">
    <property type="term" value="F:hydrolase activity"/>
    <property type="evidence" value="ECO:0007669"/>
    <property type="project" value="UniProtKB-KW"/>
</dbReference>
<name>A0A9P6TCX7_9BASI</name>
<dbReference type="PANTHER" id="PTHR43037">
    <property type="entry name" value="UNNAMED PRODUCT-RELATED"/>
    <property type="match status" value="1"/>
</dbReference>
<dbReference type="Gene3D" id="3.40.50.1820">
    <property type="entry name" value="alpha/beta hydrolase"/>
    <property type="match status" value="1"/>
</dbReference>
<protein>
    <submittedName>
        <fullName evidence="3">Uncharacterized protein</fullName>
    </submittedName>
</protein>
<evidence type="ECO:0000256" key="2">
    <source>
        <dbReference type="ARBA" id="ARBA00022801"/>
    </source>
</evidence>